<gene>
    <name evidence="3" type="ORF">FUAX_28650</name>
</gene>
<accession>A0AAU9D398</accession>
<dbReference type="KEGG" id="fax:FUAX_28650"/>
<dbReference type="EMBL" id="AP025314">
    <property type="protein sequence ID" value="BDD10433.1"/>
    <property type="molecule type" value="Genomic_DNA"/>
</dbReference>
<evidence type="ECO:0000259" key="1">
    <source>
        <dbReference type="Pfam" id="PF14734"/>
    </source>
</evidence>
<evidence type="ECO:0000313" key="3">
    <source>
        <dbReference type="EMBL" id="BDD10433.1"/>
    </source>
</evidence>
<dbReference type="Proteomes" id="UP001348817">
    <property type="component" value="Chromosome"/>
</dbReference>
<proteinExistence type="predicted"/>
<dbReference type="AlphaFoldDB" id="A0AAU9D398"/>
<feature type="domain" description="Bvu-2165-like IHF-HU-like DNA-binding" evidence="2">
    <location>
        <begin position="2"/>
        <end position="120"/>
    </location>
</feature>
<name>A0AAU9D398_9BACT</name>
<dbReference type="InterPro" id="IPR049893">
    <property type="entry name" value="Bvu_2165-like_IHF-HU-DNA_bdg"/>
</dbReference>
<dbReference type="RefSeq" id="WP_338391989.1">
    <property type="nucleotide sequence ID" value="NZ_AP025314.1"/>
</dbReference>
<dbReference type="InterPro" id="IPR027824">
    <property type="entry name" value="DUF4469"/>
</dbReference>
<dbReference type="CDD" id="cd12843">
    <property type="entry name" value="Bvu_2165_C_like"/>
    <property type="match status" value="1"/>
</dbReference>
<dbReference type="Pfam" id="PF14734">
    <property type="entry name" value="DUF4469"/>
    <property type="match status" value="1"/>
</dbReference>
<protein>
    <recommendedName>
        <fullName evidence="5">DUF4469 domain-containing protein</fullName>
    </recommendedName>
</protein>
<feature type="domain" description="DUF4469" evidence="1">
    <location>
        <begin position="129"/>
        <end position="217"/>
    </location>
</feature>
<organism evidence="3 4">
    <name type="scientific">Fulvitalea axinellae</name>
    <dbReference type="NCBI Taxonomy" id="1182444"/>
    <lineage>
        <taxon>Bacteria</taxon>
        <taxon>Pseudomonadati</taxon>
        <taxon>Bacteroidota</taxon>
        <taxon>Cytophagia</taxon>
        <taxon>Cytophagales</taxon>
        <taxon>Persicobacteraceae</taxon>
        <taxon>Fulvitalea</taxon>
    </lineage>
</organism>
<dbReference type="Pfam" id="PF14848">
    <property type="entry name" value="HU-DNA_bdg"/>
    <property type="match status" value="1"/>
</dbReference>
<sequence length="230" mass="25579">MEYYLIDNKLTTDDEKDQTAKVSVGKVHDLDSVVELMISRGSTTTRTDILAVLNEYQEVLEYIVTQGEGVNLPSLNLNYSITGAFEDRNDSFDPTRHQLNLKAKPSQRLKEALKHVNLQKIKSRVTGPQIEQVENGITGQTDDTAQSGGILVLDGSLLKIDTEAPEAGLFLIASDGTEHKAVRFIENRPQRLVALLPAVPSGEYDLEVRTLPRDSKNIRSIRYNTKLSIS</sequence>
<reference evidence="3 4" key="1">
    <citation type="submission" date="2021-12" db="EMBL/GenBank/DDBJ databases">
        <title>Genome sequencing of bacteria with rrn-lacking chromosome and rrn-plasmid.</title>
        <authorList>
            <person name="Anda M."/>
            <person name="Iwasaki W."/>
        </authorList>
    </citation>
    <scope>NUCLEOTIDE SEQUENCE [LARGE SCALE GENOMIC DNA]</scope>
    <source>
        <strain evidence="3 4">DSM 100852</strain>
    </source>
</reference>
<dbReference type="Gene3D" id="2.70.50.70">
    <property type="match status" value="1"/>
</dbReference>
<keyword evidence="4" id="KW-1185">Reference proteome</keyword>
<evidence type="ECO:0000259" key="2">
    <source>
        <dbReference type="Pfam" id="PF14848"/>
    </source>
</evidence>
<evidence type="ECO:0000313" key="4">
    <source>
        <dbReference type="Proteomes" id="UP001348817"/>
    </source>
</evidence>
<evidence type="ECO:0008006" key="5">
    <source>
        <dbReference type="Google" id="ProtNLM"/>
    </source>
</evidence>